<keyword evidence="3" id="KW-0808">Transferase</keyword>
<organism evidence="6">
    <name type="scientific">Shigella boydii</name>
    <dbReference type="NCBI Taxonomy" id="621"/>
    <lineage>
        <taxon>Bacteria</taxon>
        <taxon>Pseudomonadati</taxon>
        <taxon>Pseudomonadota</taxon>
        <taxon>Gammaproteobacteria</taxon>
        <taxon>Enterobacterales</taxon>
        <taxon>Enterobacteriaceae</taxon>
        <taxon>Shigella</taxon>
    </lineage>
</organism>
<keyword evidence="4" id="KW-0472">Membrane</keyword>
<proteinExistence type="inferred from homology"/>
<evidence type="ECO:0000256" key="4">
    <source>
        <dbReference type="SAM" id="Phobius"/>
    </source>
</evidence>
<evidence type="ECO:0000256" key="1">
    <source>
        <dbReference type="ARBA" id="ARBA00006739"/>
    </source>
</evidence>
<reference evidence="6" key="1">
    <citation type="journal article" date="2008" name="FEMS Microbiol. Rev.">
        <title>Structure and genetics of Shigella O antigens.</title>
        <authorList>
            <person name="Liu B."/>
            <person name="Knirel Y.A."/>
            <person name="Feng L."/>
            <person name="Perepelov A.V."/>
            <person name="Senchenkova S.N."/>
            <person name="Wang Q."/>
            <person name="Reeves P.R."/>
            <person name="Wang L."/>
        </authorList>
    </citation>
    <scope>NUCLEOTIDE SEQUENCE</scope>
</reference>
<dbReference type="PANTHER" id="PTHR43179">
    <property type="entry name" value="RHAMNOSYLTRANSFERASE WBBL"/>
    <property type="match status" value="1"/>
</dbReference>
<name>B5L3Z1_SHIBO</name>
<dbReference type="PANTHER" id="PTHR43179:SF12">
    <property type="entry name" value="GALACTOFURANOSYLTRANSFERASE GLFT2"/>
    <property type="match status" value="1"/>
</dbReference>
<dbReference type="Pfam" id="PF00535">
    <property type="entry name" value="Glycos_transf_2"/>
    <property type="match status" value="1"/>
</dbReference>
<dbReference type="SUPFAM" id="SSF53448">
    <property type="entry name" value="Nucleotide-diphospho-sugar transferases"/>
    <property type="match status" value="1"/>
</dbReference>
<evidence type="ECO:0000256" key="2">
    <source>
        <dbReference type="ARBA" id="ARBA00022676"/>
    </source>
</evidence>
<dbReference type="EMBL" id="EU296411">
    <property type="protein sequence ID" value="ACD37075.1"/>
    <property type="molecule type" value="Genomic_DNA"/>
</dbReference>
<keyword evidence="4" id="KW-1133">Transmembrane helix</keyword>
<evidence type="ECO:0000256" key="3">
    <source>
        <dbReference type="ARBA" id="ARBA00022679"/>
    </source>
</evidence>
<feature type="transmembrane region" description="Helical" evidence="4">
    <location>
        <begin position="255"/>
        <end position="279"/>
    </location>
</feature>
<dbReference type="InterPro" id="IPR001173">
    <property type="entry name" value="Glyco_trans_2-like"/>
</dbReference>
<dbReference type="CAZy" id="GT2">
    <property type="family name" value="Glycosyltransferase Family 2"/>
</dbReference>
<dbReference type="AlphaFoldDB" id="B5L3Z1"/>
<dbReference type="GO" id="GO:0016757">
    <property type="term" value="F:glycosyltransferase activity"/>
    <property type="evidence" value="ECO:0007669"/>
    <property type="project" value="UniProtKB-KW"/>
</dbReference>
<accession>B5L3Z1</accession>
<protein>
    <submittedName>
        <fullName evidence="6">WfdO</fullName>
    </submittedName>
</protein>
<keyword evidence="2" id="KW-0328">Glycosyltransferase</keyword>
<dbReference type="InterPro" id="IPR029044">
    <property type="entry name" value="Nucleotide-diphossugar_trans"/>
</dbReference>
<gene>
    <name evidence="6" type="primary">wfdO</name>
</gene>
<keyword evidence="4" id="KW-0812">Transmembrane</keyword>
<evidence type="ECO:0000313" key="6">
    <source>
        <dbReference type="EMBL" id="ACD37075.1"/>
    </source>
</evidence>
<dbReference type="CDD" id="cd04185">
    <property type="entry name" value="GT_2_like_b"/>
    <property type="match status" value="1"/>
</dbReference>
<dbReference type="Gene3D" id="3.90.550.10">
    <property type="entry name" value="Spore Coat Polysaccharide Biosynthesis Protein SpsA, Chain A"/>
    <property type="match status" value="1"/>
</dbReference>
<feature type="domain" description="Glycosyltransferase 2-like" evidence="5">
    <location>
        <begin position="13"/>
        <end position="142"/>
    </location>
</feature>
<comment type="similarity">
    <text evidence="1">Belongs to the glycosyltransferase 2 family.</text>
</comment>
<sequence>MKKIYMKNNIALVLVTYNRESLLKEVLSSIKHLKDKPKHVYIIDNNSSDGTCNIIIDFIQQNSSILSMSYHNTGDNLGGAGGFAYGSRLAYADGFQWIWLADDDVVFEQTCLTQLMLYSSDADILQPMRINTDGSCAEISGIDYEINNIFRLNPKKLKITDIYEEKWDIQEIKTIPFEGPLIHRRVFEQIGFPNPDFFIFYDDLDFALRAQRAGFKIKCVKSAHLIRKIRFVQSVALTSWKGYFMYRNFFKVQLTYARIPIGLFRVIAIFFIVIIYSLLFGGAKNISTLISALRDALRKNFPLDQRYKP</sequence>
<evidence type="ECO:0000259" key="5">
    <source>
        <dbReference type="Pfam" id="PF00535"/>
    </source>
</evidence>